<evidence type="ECO:0000256" key="1">
    <source>
        <dbReference type="ARBA" id="ARBA00023015"/>
    </source>
</evidence>
<keyword evidence="3" id="KW-0804">Transcription</keyword>
<dbReference type="SUPFAM" id="SSF53822">
    <property type="entry name" value="Periplasmic binding protein-like I"/>
    <property type="match status" value="1"/>
</dbReference>
<keyword evidence="2" id="KW-0238">DNA-binding</keyword>
<protein>
    <submittedName>
        <fullName evidence="5">LacI family transcriptional regulator</fullName>
    </submittedName>
</protein>
<dbReference type="OrthoDB" id="8770688at2"/>
<dbReference type="InterPro" id="IPR046335">
    <property type="entry name" value="LacI/GalR-like_sensor"/>
</dbReference>
<dbReference type="PROSITE" id="PS50932">
    <property type="entry name" value="HTH_LACI_2"/>
    <property type="match status" value="1"/>
</dbReference>
<organism evidence="5 6">
    <name type="scientific">Paracandidimonas soli</name>
    <dbReference type="NCBI Taxonomy" id="1917182"/>
    <lineage>
        <taxon>Bacteria</taxon>
        <taxon>Pseudomonadati</taxon>
        <taxon>Pseudomonadota</taxon>
        <taxon>Betaproteobacteria</taxon>
        <taxon>Burkholderiales</taxon>
        <taxon>Alcaligenaceae</taxon>
        <taxon>Paracandidimonas</taxon>
    </lineage>
</organism>
<dbReference type="Proteomes" id="UP000294692">
    <property type="component" value="Unassembled WGS sequence"/>
</dbReference>
<dbReference type="PANTHER" id="PTHR30146">
    <property type="entry name" value="LACI-RELATED TRANSCRIPTIONAL REPRESSOR"/>
    <property type="match status" value="1"/>
</dbReference>
<name>A0A4R3UY83_9BURK</name>
<keyword evidence="1" id="KW-0805">Transcription regulation</keyword>
<dbReference type="Gene3D" id="3.40.50.2300">
    <property type="match status" value="2"/>
</dbReference>
<evidence type="ECO:0000256" key="2">
    <source>
        <dbReference type="ARBA" id="ARBA00023125"/>
    </source>
</evidence>
<gene>
    <name evidence="5" type="ORF">EV686_106157</name>
</gene>
<dbReference type="CDD" id="cd01575">
    <property type="entry name" value="PBP1_GntR"/>
    <property type="match status" value="1"/>
</dbReference>
<evidence type="ECO:0000313" key="6">
    <source>
        <dbReference type="Proteomes" id="UP000294692"/>
    </source>
</evidence>
<dbReference type="CDD" id="cd01392">
    <property type="entry name" value="HTH_LacI"/>
    <property type="match status" value="1"/>
</dbReference>
<proteinExistence type="predicted"/>
<dbReference type="RefSeq" id="WP_132477369.1">
    <property type="nucleotide sequence ID" value="NZ_JBHRVM010000001.1"/>
</dbReference>
<dbReference type="GO" id="GO:0000976">
    <property type="term" value="F:transcription cis-regulatory region binding"/>
    <property type="evidence" value="ECO:0007669"/>
    <property type="project" value="TreeGrafter"/>
</dbReference>
<dbReference type="InterPro" id="IPR028082">
    <property type="entry name" value="Peripla_BP_I"/>
</dbReference>
<comment type="caution">
    <text evidence="5">The sequence shown here is derived from an EMBL/GenBank/DDBJ whole genome shotgun (WGS) entry which is preliminary data.</text>
</comment>
<sequence>MTDEPQSLAQKRRPRRGTGRVTIADVARAAGMSMHTVSRVLNTPENVPEKTVALIREAIAKTGYVPNLLAGGLASGRSRLVAVIVPAISSPVFLETLQVLGDTLERHGYQMMLVQNAYDPAQEYRTLSNVLGRQPDGIVLMRLVITEEARHLLKSSRIPVIEAWDLCDNPVDMLIGFSHEASGAAVADFLQASGRSRPALVLGDDPRASRRANSFRDAALRGGWLAPDMAEPVSVICKAPVPLGDSRKAMADILAREPKVDSVFCSTDIIAMGVLLEAAAHGRRVPEDIAVIGFGDHPLAAATTPALTTVRIDGSNIGARAGNYIVQRVEGRPVEQPIVDIGFQLIRRGSA</sequence>
<dbReference type="Pfam" id="PF00356">
    <property type="entry name" value="LacI"/>
    <property type="match status" value="1"/>
</dbReference>
<feature type="domain" description="HTH lacI-type" evidence="4">
    <location>
        <begin position="21"/>
        <end position="75"/>
    </location>
</feature>
<accession>A0A4R3UY83</accession>
<dbReference type="InterPro" id="IPR010982">
    <property type="entry name" value="Lambda_DNA-bd_dom_sf"/>
</dbReference>
<dbReference type="EMBL" id="SMBX01000006">
    <property type="protein sequence ID" value="TCU97275.1"/>
    <property type="molecule type" value="Genomic_DNA"/>
</dbReference>
<evidence type="ECO:0000313" key="5">
    <source>
        <dbReference type="EMBL" id="TCU97275.1"/>
    </source>
</evidence>
<keyword evidence="6" id="KW-1185">Reference proteome</keyword>
<dbReference type="PANTHER" id="PTHR30146:SF33">
    <property type="entry name" value="TRANSCRIPTIONAL REGULATOR"/>
    <property type="match status" value="1"/>
</dbReference>
<dbReference type="SMART" id="SM00354">
    <property type="entry name" value="HTH_LACI"/>
    <property type="match status" value="1"/>
</dbReference>
<reference evidence="5 6" key="1">
    <citation type="submission" date="2019-03" db="EMBL/GenBank/DDBJ databases">
        <title>Genomic Encyclopedia of Type Strains, Phase IV (KMG-IV): sequencing the most valuable type-strain genomes for metagenomic binning, comparative biology and taxonomic classification.</title>
        <authorList>
            <person name="Goeker M."/>
        </authorList>
    </citation>
    <scope>NUCLEOTIDE SEQUENCE [LARGE SCALE GENOMIC DNA]</scope>
    <source>
        <strain evidence="5 6">DSM 100048</strain>
    </source>
</reference>
<dbReference type="Gene3D" id="1.10.260.40">
    <property type="entry name" value="lambda repressor-like DNA-binding domains"/>
    <property type="match status" value="1"/>
</dbReference>
<dbReference type="AlphaFoldDB" id="A0A4R3UY83"/>
<dbReference type="InterPro" id="IPR000843">
    <property type="entry name" value="HTH_LacI"/>
</dbReference>
<dbReference type="Pfam" id="PF13377">
    <property type="entry name" value="Peripla_BP_3"/>
    <property type="match status" value="1"/>
</dbReference>
<dbReference type="SUPFAM" id="SSF47413">
    <property type="entry name" value="lambda repressor-like DNA-binding domains"/>
    <property type="match status" value="1"/>
</dbReference>
<evidence type="ECO:0000256" key="3">
    <source>
        <dbReference type="ARBA" id="ARBA00023163"/>
    </source>
</evidence>
<evidence type="ECO:0000259" key="4">
    <source>
        <dbReference type="PROSITE" id="PS50932"/>
    </source>
</evidence>
<dbReference type="GO" id="GO:0003700">
    <property type="term" value="F:DNA-binding transcription factor activity"/>
    <property type="evidence" value="ECO:0007669"/>
    <property type="project" value="TreeGrafter"/>
</dbReference>